<dbReference type="InterPro" id="IPR045745">
    <property type="entry name" value="HTH_58_Actinobacteria-type"/>
</dbReference>
<name>A0ABW5GKD8_9PSEU</name>
<evidence type="ECO:0000313" key="2">
    <source>
        <dbReference type="EMBL" id="MFD2461323.1"/>
    </source>
</evidence>
<organism evidence="2 3">
    <name type="scientific">Amycolatopsis samaneae</name>
    <dbReference type="NCBI Taxonomy" id="664691"/>
    <lineage>
        <taxon>Bacteria</taxon>
        <taxon>Bacillati</taxon>
        <taxon>Actinomycetota</taxon>
        <taxon>Actinomycetes</taxon>
        <taxon>Pseudonocardiales</taxon>
        <taxon>Pseudonocardiaceae</taxon>
        <taxon>Amycolatopsis</taxon>
    </lineage>
</organism>
<dbReference type="Proteomes" id="UP001597419">
    <property type="component" value="Unassembled WGS sequence"/>
</dbReference>
<feature type="domain" description="Helix-turn-helix" evidence="1">
    <location>
        <begin position="7"/>
        <end position="55"/>
    </location>
</feature>
<dbReference type="Pfam" id="PF19575">
    <property type="entry name" value="HTH_58"/>
    <property type="match status" value="2"/>
</dbReference>
<accession>A0ABW5GKD8</accession>
<protein>
    <submittedName>
        <fullName evidence="2">Helix-turn-helix domain-containing protein</fullName>
    </submittedName>
</protein>
<dbReference type="RefSeq" id="WP_345408787.1">
    <property type="nucleotide sequence ID" value="NZ_BAABHG010000031.1"/>
</dbReference>
<feature type="domain" description="Helix-turn-helix" evidence="1">
    <location>
        <begin position="118"/>
        <end position="163"/>
    </location>
</feature>
<sequence length="165" mass="17960">MGAKTALRGERRQRIAAKLAQRYRDGERLITALASEVGRRPGTVRRVLLESGIELDEAMCPGVTDGEVREQLVRQRTTGLSVCQLTAQTGLSLREVRGHLRAAGALRTPRAIPTAAWAELKRRYDGGTSIRQLARQRGCSFGTVRDALKAAGATLRPRGASARKT</sequence>
<evidence type="ECO:0000313" key="3">
    <source>
        <dbReference type="Proteomes" id="UP001597419"/>
    </source>
</evidence>
<evidence type="ECO:0000259" key="1">
    <source>
        <dbReference type="Pfam" id="PF19575"/>
    </source>
</evidence>
<keyword evidence="3" id="KW-1185">Reference proteome</keyword>
<gene>
    <name evidence="2" type="ORF">ACFSYJ_22150</name>
</gene>
<comment type="caution">
    <text evidence="2">The sequence shown here is derived from an EMBL/GenBank/DDBJ whole genome shotgun (WGS) entry which is preliminary data.</text>
</comment>
<reference evidence="3" key="1">
    <citation type="journal article" date="2019" name="Int. J. Syst. Evol. Microbiol.">
        <title>The Global Catalogue of Microorganisms (GCM) 10K type strain sequencing project: providing services to taxonomists for standard genome sequencing and annotation.</title>
        <authorList>
            <consortium name="The Broad Institute Genomics Platform"/>
            <consortium name="The Broad Institute Genome Sequencing Center for Infectious Disease"/>
            <person name="Wu L."/>
            <person name="Ma J."/>
        </authorList>
    </citation>
    <scope>NUCLEOTIDE SEQUENCE [LARGE SCALE GENOMIC DNA]</scope>
    <source>
        <strain evidence="3">CGMCC 4.7643</strain>
    </source>
</reference>
<proteinExistence type="predicted"/>
<dbReference type="EMBL" id="JBHUKU010000012">
    <property type="protein sequence ID" value="MFD2461323.1"/>
    <property type="molecule type" value="Genomic_DNA"/>
</dbReference>